<dbReference type="AlphaFoldDB" id="A0A9P3L978"/>
<dbReference type="EMBL" id="BPQB01000003">
    <property type="protein sequence ID" value="GJE86229.1"/>
    <property type="molecule type" value="Genomic_DNA"/>
</dbReference>
<keyword evidence="4" id="KW-1185">Reference proteome</keyword>
<evidence type="ECO:0000256" key="1">
    <source>
        <dbReference type="SAM" id="MobiDB-lite"/>
    </source>
</evidence>
<feature type="region of interest" description="Disordered" evidence="1">
    <location>
        <begin position="283"/>
        <end position="302"/>
    </location>
</feature>
<feature type="compositionally biased region" description="Low complexity" evidence="1">
    <location>
        <begin position="7"/>
        <end position="16"/>
    </location>
</feature>
<evidence type="ECO:0000313" key="3">
    <source>
        <dbReference type="EMBL" id="GJE86229.1"/>
    </source>
</evidence>
<reference evidence="3 4" key="1">
    <citation type="submission" date="2021-08" db="EMBL/GenBank/DDBJ databases">
        <title>Draft Genome Sequence of Phanerochaete sordida strain YK-624.</title>
        <authorList>
            <person name="Mori T."/>
            <person name="Dohra H."/>
            <person name="Suzuki T."/>
            <person name="Kawagishi H."/>
            <person name="Hirai H."/>
        </authorList>
    </citation>
    <scope>NUCLEOTIDE SEQUENCE [LARGE SCALE GENOMIC DNA]</scope>
    <source>
        <strain evidence="3 4">YK-624</strain>
    </source>
</reference>
<feature type="region of interest" description="Disordered" evidence="1">
    <location>
        <begin position="188"/>
        <end position="228"/>
    </location>
</feature>
<keyword evidence="3" id="KW-0067">ATP-binding</keyword>
<name>A0A9P3L978_9APHY</name>
<dbReference type="GO" id="GO:0005737">
    <property type="term" value="C:cytoplasm"/>
    <property type="evidence" value="ECO:0007669"/>
    <property type="project" value="TreeGrafter"/>
</dbReference>
<feature type="region of interest" description="Disordered" evidence="1">
    <location>
        <begin position="1"/>
        <end position="47"/>
    </location>
</feature>
<feature type="compositionally biased region" description="Basic and acidic residues" evidence="1">
    <location>
        <begin position="201"/>
        <end position="210"/>
    </location>
</feature>
<dbReference type="GO" id="GO:0005524">
    <property type="term" value="F:ATP binding"/>
    <property type="evidence" value="ECO:0007669"/>
    <property type="project" value="UniProtKB-KW"/>
</dbReference>
<protein>
    <submittedName>
        <fullName evidence="3">Similar to ATP-binding protein (DUF2431)</fullName>
    </submittedName>
</protein>
<dbReference type="GO" id="GO:0070042">
    <property type="term" value="F:rRNA (uridine-N3-)-methyltransferase activity"/>
    <property type="evidence" value="ECO:0007669"/>
    <property type="project" value="InterPro"/>
</dbReference>
<accession>A0A9P3L978</accession>
<evidence type="ECO:0000313" key="4">
    <source>
        <dbReference type="Proteomes" id="UP000703269"/>
    </source>
</evidence>
<feature type="compositionally biased region" description="Low complexity" evidence="1">
    <location>
        <begin position="24"/>
        <end position="33"/>
    </location>
</feature>
<feature type="domain" description="25S rRNA (uridine-N(3))-methyltransferase BMT5-like" evidence="2">
    <location>
        <begin position="66"/>
        <end position="283"/>
    </location>
</feature>
<proteinExistence type="predicted"/>
<feature type="compositionally biased region" description="Basic residues" evidence="1">
    <location>
        <begin position="188"/>
        <end position="200"/>
    </location>
</feature>
<dbReference type="Proteomes" id="UP000703269">
    <property type="component" value="Unassembled WGS sequence"/>
</dbReference>
<dbReference type="OrthoDB" id="273345at2759"/>
<dbReference type="Pfam" id="PF10354">
    <property type="entry name" value="BMT5-like"/>
    <property type="match status" value="1"/>
</dbReference>
<sequence length="314" mass="34623">MAKKGSLKSALSSQQGRLKKKQEAQQAAQVAEQRGTKTPLAKDAKGKAKVTAGPVTVPFKPTDKILLVGEGNFSFARALVCEPPPALEFLPGSSVVATAYDTEAECFEKYPEAKAFVEEIRAKGAEVFFGVDATKLEKVPSLRNRQFDKIVWNFPHAGKGIADQDRNILSNQVILLGFLRSSAHLLKKGPKPSLTSRKKKRSDDSDREDVNSEDEGQSSGSADSRGTILVTLRNVPPYTLWDLPRLAKNPPPPQSQADPVNPSYVQHRSFVFHRSLWKGYQHKMTKGERAHGTGTTGQGGEDRTWEFYINNKVH</sequence>
<keyword evidence="3" id="KW-0547">Nucleotide-binding</keyword>
<dbReference type="InterPro" id="IPR019446">
    <property type="entry name" value="BMT5-like"/>
</dbReference>
<dbReference type="GO" id="GO:0070475">
    <property type="term" value="P:rRNA base methylation"/>
    <property type="evidence" value="ECO:0007669"/>
    <property type="project" value="InterPro"/>
</dbReference>
<dbReference type="PANTHER" id="PTHR11538">
    <property type="entry name" value="PHENYLALANYL-TRNA SYNTHETASE"/>
    <property type="match status" value="1"/>
</dbReference>
<gene>
    <name evidence="3" type="ORF">PsYK624_023090</name>
</gene>
<dbReference type="PANTHER" id="PTHR11538:SF26">
    <property type="entry name" value="FERREDOXIN-FOLD ANTICODON-BINDING DOMAIN-CONTAINING PROTEIN 1"/>
    <property type="match status" value="1"/>
</dbReference>
<organism evidence="3 4">
    <name type="scientific">Phanerochaete sordida</name>
    <dbReference type="NCBI Taxonomy" id="48140"/>
    <lineage>
        <taxon>Eukaryota</taxon>
        <taxon>Fungi</taxon>
        <taxon>Dikarya</taxon>
        <taxon>Basidiomycota</taxon>
        <taxon>Agaricomycotina</taxon>
        <taxon>Agaricomycetes</taxon>
        <taxon>Polyporales</taxon>
        <taxon>Phanerochaetaceae</taxon>
        <taxon>Phanerochaete</taxon>
    </lineage>
</organism>
<evidence type="ECO:0000259" key="2">
    <source>
        <dbReference type="Pfam" id="PF10354"/>
    </source>
</evidence>
<comment type="caution">
    <text evidence="3">The sequence shown here is derived from an EMBL/GenBank/DDBJ whole genome shotgun (WGS) entry which is preliminary data.</text>
</comment>